<dbReference type="Gene3D" id="3.90.1070.20">
    <property type="match status" value="1"/>
</dbReference>
<dbReference type="InterPro" id="IPR015712">
    <property type="entry name" value="DNA-dir_RNA_pol_su2"/>
</dbReference>
<dbReference type="InterPro" id="IPR007642">
    <property type="entry name" value="RNA_pol_Rpb2_2"/>
</dbReference>
<evidence type="ECO:0000256" key="3">
    <source>
        <dbReference type="ARBA" id="ARBA00022478"/>
    </source>
</evidence>
<evidence type="ECO:0000256" key="2">
    <source>
        <dbReference type="ARBA" id="ARBA00012418"/>
    </source>
</evidence>
<dbReference type="EMBL" id="MN740847">
    <property type="protein sequence ID" value="QHU14964.1"/>
    <property type="molecule type" value="Genomic_DNA"/>
</dbReference>
<protein>
    <recommendedName>
        <fullName evidence="2">DNA-directed RNA polymerase</fullName>
        <ecNumber evidence="2">2.7.7.6</ecNumber>
    </recommendedName>
</protein>
<dbReference type="InterPro" id="IPR007646">
    <property type="entry name" value="RNA_pol_Rpb2_4"/>
</dbReference>
<proteinExistence type="inferred from homology"/>
<evidence type="ECO:0000256" key="1">
    <source>
        <dbReference type="ARBA" id="ARBA00006835"/>
    </source>
</evidence>
<dbReference type="EC" id="2.7.7.6" evidence="2"/>
<feature type="region of interest" description="Disordered" evidence="9">
    <location>
        <begin position="1376"/>
        <end position="1525"/>
    </location>
</feature>
<evidence type="ECO:0000256" key="9">
    <source>
        <dbReference type="SAM" id="MobiDB-lite"/>
    </source>
</evidence>
<feature type="compositionally biased region" description="Polar residues" evidence="9">
    <location>
        <begin position="1483"/>
        <end position="1492"/>
    </location>
</feature>
<keyword evidence="5" id="KW-0548">Nucleotidyltransferase</keyword>
<evidence type="ECO:0000256" key="5">
    <source>
        <dbReference type="ARBA" id="ARBA00022695"/>
    </source>
</evidence>
<dbReference type="Gene3D" id="2.40.270.10">
    <property type="entry name" value="DNA-directed RNA polymerase, subunit 2, domain 6"/>
    <property type="match status" value="1"/>
</dbReference>
<dbReference type="GO" id="GO:0000428">
    <property type="term" value="C:DNA-directed RNA polymerase complex"/>
    <property type="evidence" value="ECO:0007669"/>
    <property type="project" value="UniProtKB-KW"/>
</dbReference>
<feature type="domain" description="RNA polymerase Rpb2" evidence="11">
    <location>
        <begin position="1105"/>
        <end position="1216"/>
    </location>
</feature>
<dbReference type="InterPro" id="IPR007645">
    <property type="entry name" value="RNA_pol_Rpb2_3"/>
</dbReference>
<feature type="domain" description="RNA polymerase Rpb2" evidence="15">
    <location>
        <begin position="571"/>
        <end position="630"/>
    </location>
</feature>
<dbReference type="GO" id="GO:0046872">
    <property type="term" value="F:metal ion binding"/>
    <property type="evidence" value="ECO:0007669"/>
    <property type="project" value="UniProtKB-KW"/>
</dbReference>
<sequence>MDSNDLSWKVIDTMFKDNPNMIVKHHIDSYNQFFSTGLHEVFKNNSPLRFFKEYDKDVDDYKLECELYFGGINTDKIYYGKPIIYDENDGEKREHYMYPNEARLRNMTYGFTIHYDIDVKFKILIDKEDGSSKKNKFRVLEHTETLEKIYLGRFPIMLQSNLCLLNSLNREARFNMGECKNDRGGYFIIDGSEKAIVTQETRADNMLYVLKDPSDKYSYAAEIRSVSEDVSKPSRTLSIRMVREQPSITNKQIVVSIPQVRKAIPLFLVFRALGVVSDKEIIRHCLLDLEKYENYIDLFIPCVHDASTIFTQNAALEYIKQFTKGYTVNHVLHILMNFFLPHIGELNFKSKALYLGYMVKNLLAVSVGAQKPTSRDNYRYKRFITSGTLIKDLFKEYFKLQQDDIYLKMDKEYLYNNTLDNYQNEHFIKFVTDNRNHYFKDRIVETGFKKAFKGNWGAHPHTKMPGVAQELNRLTFFGFVCQLRKTNLNMGTGRKMIAPRLINGTQYGYLCPLHSPDGGNVGLHKHLSISTVITKGCSGLPYIEYFRKLPNKGVKLLEECSIEYLKNTTKIFINGAWIGATNEPIDIIKLMRLHRRNNMIDLYTSIGFDIKKNEIIICTDSGRPVRPLYYIMNGIESWDRDILKAKIADNSITWNQITKGFGNKKNLLEDDCKVTLNKATQESLIRNASVVEYIDTSEAETMILAHSSLKPEDYASNRVTHTEIHPSLILSIMGNQVIFPENNPYPRDAFSCGQAKQGVSVYSSNYQVRLDKTSYVLNNGQTPLTKSRYLKYITNEEHNYGENAIVAIMCHTGYNVEDAVIVNRGALERGIFRTTYYNTYKAHEEVENMMGMKIETKFMDTNKDNVLETKEGYDYSHLDPNSGLIKEGTKVGEKTVVIGMGTNSFLNPGIYVDNSVKTKKGQVGVVDHSFMTTGEEGKRIAKVKIRSERIPRIGDKFCSRAGQKGTIGIILDEADMPTTADGIKPDIIVNPHAMPSRMTIGHLVECITSKVGVNVGAFGDCTAFVNKGSKHKELGKSLTKFGYHSSGCEILYNGMTGEQLETEIYFGPTFYLRLKHMPKDKVNYRARGPRTVLTRQTVQGRANDGGLRIGEMDRDCLIAHGMSSFIKESMMVRGDQYEMAICNKTGCIAIYNESKNIFLSPMADGPLKFVSNVDDNMNIVNVSKYGRDFSIVKVPYAFKLLNQELQAMNCQMRIITEDNVEQLTSLTEGDDIKILGFDNLEEVTEKTKDNDIASSRLRFSGMKESAIIDHDKLTDHTPTPEPVSNSIDYFQDEKPLYTQPFGFDGDVMKDNLQPFIEQEEFGQHKSQYRFNPGDLVMFEGDPEPRTTYKIIEFDDEDMKYITMAIDGDFKGKYRDSYDDELETPSKSPSYDPYSPGDVPITEDVPSQDEGPKSPIFNSPQVSNPGPSPKPRNYDELEEEAFSDEEGGLSPVSMSPLTPSPEDERTPPEEKKEVDEKGEKILNRISSLDNNPADNKGLEKLSTIEDDSENKEGEEEGESGDKKKIV</sequence>
<comment type="similarity">
    <text evidence="1">Belongs to the RNA polymerase beta chain family.</text>
</comment>
<evidence type="ECO:0000313" key="16">
    <source>
        <dbReference type="EMBL" id="QHU14964.1"/>
    </source>
</evidence>
<keyword evidence="7" id="KW-0862">Zinc</keyword>
<dbReference type="Gene3D" id="2.40.50.150">
    <property type="match status" value="1"/>
</dbReference>
<dbReference type="Gene3D" id="3.90.1110.10">
    <property type="entry name" value="RNA polymerase Rpb2, domain 2"/>
    <property type="match status" value="1"/>
</dbReference>
<dbReference type="Pfam" id="PF00562">
    <property type="entry name" value="RNA_pol_Rpb2_6"/>
    <property type="match status" value="1"/>
</dbReference>
<feature type="compositionally biased region" description="Low complexity" evidence="9">
    <location>
        <begin position="1384"/>
        <end position="1395"/>
    </location>
</feature>
<feature type="domain" description="RNA polymerase Rpb2" evidence="14">
    <location>
        <begin position="471"/>
        <end position="531"/>
    </location>
</feature>
<evidence type="ECO:0000259" key="14">
    <source>
        <dbReference type="Pfam" id="PF04565"/>
    </source>
</evidence>
<feature type="compositionally biased region" description="Basic and acidic residues" evidence="9">
    <location>
        <begin position="1461"/>
        <end position="1481"/>
    </location>
</feature>
<evidence type="ECO:0000259" key="13">
    <source>
        <dbReference type="Pfam" id="PF04563"/>
    </source>
</evidence>
<feature type="compositionally biased region" description="Polar residues" evidence="9">
    <location>
        <begin position="1415"/>
        <end position="1424"/>
    </location>
</feature>
<evidence type="ECO:0000259" key="15">
    <source>
        <dbReference type="Pfam" id="PF04566"/>
    </source>
</evidence>
<dbReference type="CDD" id="cd00653">
    <property type="entry name" value="RNA_pol_B_RPB2"/>
    <property type="match status" value="1"/>
</dbReference>
<dbReference type="InterPro" id="IPR007641">
    <property type="entry name" value="RNA_pol_Rpb2_7"/>
</dbReference>
<organism evidence="16">
    <name type="scientific">viral metagenome</name>
    <dbReference type="NCBI Taxonomy" id="1070528"/>
    <lineage>
        <taxon>unclassified sequences</taxon>
        <taxon>metagenomes</taxon>
        <taxon>organismal metagenomes</taxon>
    </lineage>
</organism>
<dbReference type="Pfam" id="PF04563">
    <property type="entry name" value="RNA_pol_Rpb2_1"/>
    <property type="match status" value="1"/>
</dbReference>
<evidence type="ECO:0000259" key="10">
    <source>
        <dbReference type="Pfam" id="PF00562"/>
    </source>
</evidence>
<dbReference type="GO" id="GO:0006351">
    <property type="term" value="P:DNA-templated transcription"/>
    <property type="evidence" value="ECO:0007669"/>
    <property type="project" value="InterPro"/>
</dbReference>
<evidence type="ECO:0000256" key="4">
    <source>
        <dbReference type="ARBA" id="ARBA00022679"/>
    </source>
</evidence>
<evidence type="ECO:0000259" key="11">
    <source>
        <dbReference type="Pfam" id="PF04560"/>
    </source>
</evidence>
<feature type="domain" description="RNA polymerase Rpb2" evidence="12">
    <location>
        <begin position="243"/>
        <end position="382"/>
    </location>
</feature>
<dbReference type="InterPro" id="IPR014724">
    <property type="entry name" value="RNA_pol_RPB2_OB-fold"/>
</dbReference>
<dbReference type="PROSITE" id="PS01166">
    <property type="entry name" value="RNA_POL_BETA"/>
    <property type="match status" value="1"/>
</dbReference>
<dbReference type="InterPro" id="IPR037034">
    <property type="entry name" value="RNA_pol_Rpb2_2_sf"/>
</dbReference>
<evidence type="ECO:0000256" key="6">
    <source>
        <dbReference type="ARBA" id="ARBA00022723"/>
    </source>
</evidence>
<keyword evidence="6" id="KW-0479">Metal-binding</keyword>
<dbReference type="GO" id="GO:0032549">
    <property type="term" value="F:ribonucleoside binding"/>
    <property type="evidence" value="ECO:0007669"/>
    <property type="project" value="InterPro"/>
</dbReference>
<feature type="compositionally biased region" description="Acidic residues" evidence="9">
    <location>
        <begin position="1435"/>
        <end position="1446"/>
    </location>
</feature>
<dbReference type="Pfam" id="PF04565">
    <property type="entry name" value="RNA_pol_Rpb2_3"/>
    <property type="match status" value="1"/>
</dbReference>
<evidence type="ECO:0000256" key="8">
    <source>
        <dbReference type="ARBA" id="ARBA00023163"/>
    </source>
</evidence>
<keyword evidence="4" id="KW-0808">Transferase</keyword>
<dbReference type="Pfam" id="PF04560">
    <property type="entry name" value="RNA_pol_Rpb2_7"/>
    <property type="match status" value="1"/>
</dbReference>
<dbReference type="GO" id="GO:0003899">
    <property type="term" value="F:DNA-directed RNA polymerase activity"/>
    <property type="evidence" value="ECO:0007669"/>
    <property type="project" value="UniProtKB-EC"/>
</dbReference>
<feature type="domain" description="DNA-directed RNA polymerase subunit 2 hybrid-binding" evidence="10">
    <location>
        <begin position="736"/>
        <end position="1102"/>
    </location>
</feature>
<dbReference type="Pfam" id="PF04561">
    <property type="entry name" value="RNA_pol_Rpb2_2"/>
    <property type="match status" value="1"/>
</dbReference>
<dbReference type="InterPro" id="IPR007121">
    <property type="entry name" value="RNA_pol_bsu_CS"/>
</dbReference>
<keyword evidence="8" id="KW-0804">Transcription</keyword>
<dbReference type="Pfam" id="PF04566">
    <property type="entry name" value="RNA_pol_Rpb2_4"/>
    <property type="match status" value="1"/>
</dbReference>
<accession>A0A6C0KFD6</accession>
<dbReference type="PANTHER" id="PTHR20856">
    <property type="entry name" value="DNA-DIRECTED RNA POLYMERASE I SUBUNIT 2"/>
    <property type="match status" value="1"/>
</dbReference>
<dbReference type="SUPFAM" id="SSF64484">
    <property type="entry name" value="beta and beta-prime subunits of DNA dependent RNA-polymerase"/>
    <property type="match status" value="1"/>
</dbReference>
<dbReference type="InterPro" id="IPR007644">
    <property type="entry name" value="RNA_pol_bsu_protrusion"/>
</dbReference>
<dbReference type="GO" id="GO:0003677">
    <property type="term" value="F:DNA binding"/>
    <property type="evidence" value="ECO:0007669"/>
    <property type="project" value="InterPro"/>
</dbReference>
<name>A0A6C0KFD6_9ZZZZ</name>
<keyword evidence="3" id="KW-0240">DNA-directed RNA polymerase</keyword>
<dbReference type="Gene3D" id="3.90.1800.10">
    <property type="entry name" value="RNA polymerase alpha subunit dimerisation domain"/>
    <property type="match status" value="1"/>
</dbReference>
<evidence type="ECO:0000256" key="7">
    <source>
        <dbReference type="ARBA" id="ARBA00022833"/>
    </source>
</evidence>
<evidence type="ECO:0000259" key="12">
    <source>
        <dbReference type="Pfam" id="PF04561"/>
    </source>
</evidence>
<feature type="compositionally biased region" description="Acidic residues" evidence="9">
    <location>
        <begin position="1503"/>
        <end position="1517"/>
    </location>
</feature>
<feature type="domain" description="RNA polymerase beta subunit protrusion" evidence="13">
    <location>
        <begin position="22"/>
        <end position="418"/>
    </location>
</feature>
<reference evidence="16" key="1">
    <citation type="journal article" date="2020" name="Nature">
        <title>Giant virus diversity and host interactions through global metagenomics.</title>
        <authorList>
            <person name="Schulz F."/>
            <person name="Roux S."/>
            <person name="Paez-Espino D."/>
            <person name="Jungbluth S."/>
            <person name="Walsh D.A."/>
            <person name="Denef V.J."/>
            <person name="McMahon K.D."/>
            <person name="Konstantinidis K.T."/>
            <person name="Eloe-Fadrosh E.A."/>
            <person name="Kyrpides N.C."/>
            <person name="Woyke T."/>
        </authorList>
    </citation>
    <scope>NUCLEOTIDE SEQUENCE</scope>
    <source>
        <strain evidence="16">GVMAG-S-1102244-55</strain>
    </source>
</reference>
<dbReference type="InterPro" id="IPR037033">
    <property type="entry name" value="DNA-dir_RNAP_su2_hyb_sf"/>
</dbReference>
<dbReference type="InterPro" id="IPR007120">
    <property type="entry name" value="DNA-dir_RNAP_su2_dom"/>
</dbReference>